<feature type="compositionally biased region" description="Basic and acidic residues" evidence="1">
    <location>
        <begin position="33"/>
        <end position="47"/>
    </location>
</feature>
<feature type="compositionally biased region" description="Low complexity" evidence="1">
    <location>
        <begin position="8"/>
        <end position="17"/>
    </location>
</feature>
<reference evidence="2" key="2">
    <citation type="journal article" date="2015" name="Data Brief">
        <title>Shoot transcriptome of the giant reed, Arundo donax.</title>
        <authorList>
            <person name="Barrero R.A."/>
            <person name="Guerrero F.D."/>
            <person name="Moolhuijzen P."/>
            <person name="Goolsby J.A."/>
            <person name="Tidwell J."/>
            <person name="Bellgard S.E."/>
            <person name="Bellgard M.I."/>
        </authorList>
    </citation>
    <scope>NUCLEOTIDE SEQUENCE</scope>
    <source>
        <tissue evidence="2">Shoot tissue taken approximately 20 cm above the soil surface</tissue>
    </source>
</reference>
<evidence type="ECO:0000313" key="2">
    <source>
        <dbReference type="EMBL" id="JAD32949.1"/>
    </source>
</evidence>
<feature type="region of interest" description="Disordered" evidence="1">
    <location>
        <begin position="1"/>
        <end position="47"/>
    </location>
</feature>
<accession>A0A0A8Z0M8</accession>
<reference evidence="2" key="1">
    <citation type="submission" date="2014-09" db="EMBL/GenBank/DDBJ databases">
        <authorList>
            <person name="Magalhaes I.L.F."/>
            <person name="Oliveira U."/>
            <person name="Santos F.R."/>
            <person name="Vidigal T.H.D.A."/>
            <person name="Brescovit A.D."/>
            <person name="Santos A.J."/>
        </authorList>
    </citation>
    <scope>NUCLEOTIDE SEQUENCE</scope>
    <source>
        <tissue evidence="2">Shoot tissue taken approximately 20 cm above the soil surface</tissue>
    </source>
</reference>
<dbReference type="AlphaFoldDB" id="A0A0A8Z0M8"/>
<protein>
    <submittedName>
        <fullName evidence="2">Uncharacterized protein</fullName>
    </submittedName>
</protein>
<sequence length="47" mass="5084">MQPTNQRSAPESCSLEAPSEEEPSASGMSTTEHSAERCLVEETSRCL</sequence>
<evidence type="ECO:0000256" key="1">
    <source>
        <dbReference type="SAM" id="MobiDB-lite"/>
    </source>
</evidence>
<organism evidence="2">
    <name type="scientific">Arundo donax</name>
    <name type="common">Giant reed</name>
    <name type="synonym">Donax arundinaceus</name>
    <dbReference type="NCBI Taxonomy" id="35708"/>
    <lineage>
        <taxon>Eukaryota</taxon>
        <taxon>Viridiplantae</taxon>
        <taxon>Streptophyta</taxon>
        <taxon>Embryophyta</taxon>
        <taxon>Tracheophyta</taxon>
        <taxon>Spermatophyta</taxon>
        <taxon>Magnoliopsida</taxon>
        <taxon>Liliopsida</taxon>
        <taxon>Poales</taxon>
        <taxon>Poaceae</taxon>
        <taxon>PACMAD clade</taxon>
        <taxon>Arundinoideae</taxon>
        <taxon>Arundineae</taxon>
        <taxon>Arundo</taxon>
    </lineage>
</organism>
<dbReference type="EMBL" id="GBRH01264946">
    <property type="protein sequence ID" value="JAD32949.1"/>
    <property type="molecule type" value="Transcribed_RNA"/>
</dbReference>
<name>A0A0A8Z0M8_ARUDO</name>
<proteinExistence type="predicted"/>